<dbReference type="EMBL" id="CAJGYM010000005">
    <property type="protein sequence ID" value="CAD6186696.1"/>
    <property type="molecule type" value="Genomic_DNA"/>
</dbReference>
<name>A0A8S1GT04_9PELO</name>
<dbReference type="Proteomes" id="UP000835052">
    <property type="component" value="Unassembled WGS sequence"/>
</dbReference>
<accession>A0A8S1GT04</accession>
<evidence type="ECO:0000313" key="1">
    <source>
        <dbReference type="EMBL" id="CAD6186696.1"/>
    </source>
</evidence>
<evidence type="ECO:0000313" key="2">
    <source>
        <dbReference type="Proteomes" id="UP000835052"/>
    </source>
</evidence>
<dbReference type="AlphaFoldDB" id="A0A8S1GT04"/>
<protein>
    <submittedName>
        <fullName evidence="1">Uncharacterized protein</fullName>
    </submittedName>
</protein>
<organism evidence="1 2">
    <name type="scientific">Caenorhabditis auriculariae</name>
    <dbReference type="NCBI Taxonomy" id="2777116"/>
    <lineage>
        <taxon>Eukaryota</taxon>
        <taxon>Metazoa</taxon>
        <taxon>Ecdysozoa</taxon>
        <taxon>Nematoda</taxon>
        <taxon>Chromadorea</taxon>
        <taxon>Rhabditida</taxon>
        <taxon>Rhabditina</taxon>
        <taxon>Rhabditomorpha</taxon>
        <taxon>Rhabditoidea</taxon>
        <taxon>Rhabditidae</taxon>
        <taxon>Peloderinae</taxon>
        <taxon>Caenorhabditis</taxon>
    </lineage>
</organism>
<sequence length="89" mass="9914">MSLTTRNRLDLPELEVAESGSRGLACPFSKQPRIDPKRAWSVLEADAFASKQYSRLFPQLISASTPSLASPTSSFMSFSRSSDFWLILE</sequence>
<comment type="caution">
    <text evidence="1">The sequence shown here is derived from an EMBL/GenBank/DDBJ whole genome shotgun (WGS) entry which is preliminary data.</text>
</comment>
<proteinExistence type="predicted"/>
<reference evidence="1" key="1">
    <citation type="submission" date="2020-10" db="EMBL/GenBank/DDBJ databases">
        <authorList>
            <person name="Kikuchi T."/>
        </authorList>
    </citation>
    <scope>NUCLEOTIDE SEQUENCE</scope>
    <source>
        <strain evidence="1">NKZ352</strain>
    </source>
</reference>
<gene>
    <name evidence="1" type="ORF">CAUJ_LOCUS2615</name>
</gene>
<keyword evidence="2" id="KW-1185">Reference proteome</keyword>